<protein>
    <submittedName>
        <fullName evidence="1">Uncharacterized protein</fullName>
    </submittedName>
</protein>
<feature type="non-terminal residue" evidence="1">
    <location>
        <position position="124"/>
    </location>
</feature>
<evidence type="ECO:0000313" key="2">
    <source>
        <dbReference type="Proteomes" id="UP000814128"/>
    </source>
</evidence>
<organism evidence="1 2">
    <name type="scientific">Vararia minispora EC-137</name>
    <dbReference type="NCBI Taxonomy" id="1314806"/>
    <lineage>
        <taxon>Eukaryota</taxon>
        <taxon>Fungi</taxon>
        <taxon>Dikarya</taxon>
        <taxon>Basidiomycota</taxon>
        <taxon>Agaricomycotina</taxon>
        <taxon>Agaricomycetes</taxon>
        <taxon>Russulales</taxon>
        <taxon>Lachnocladiaceae</taxon>
        <taxon>Vararia</taxon>
    </lineage>
</organism>
<keyword evidence="2" id="KW-1185">Reference proteome</keyword>
<sequence>GALRLACYRALDELFVFEVSIHHEHKLIQNGPYRVVRHPSYTALLILQAGAMLTTLAPGSWWAEAHMAETPAWVGLVTFWSVCTVYRVLICSRVANEDAMLKGEFGKEWEEYAKRVKYWFVPGI</sequence>
<comment type="caution">
    <text evidence="1">The sequence shown here is derived from an EMBL/GenBank/DDBJ whole genome shotgun (WGS) entry which is preliminary data.</text>
</comment>
<feature type="non-terminal residue" evidence="1">
    <location>
        <position position="1"/>
    </location>
</feature>
<reference evidence="1" key="1">
    <citation type="submission" date="2021-02" db="EMBL/GenBank/DDBJ databases">
        <authorList>
            <consortium name="DOE Joint Genome Institute"/>
            <person name="Ahrendt S."/>
            <person name="Looney B.P."/>
            <person name="Miyauchi S."/>
            <person name="Morin E."/>
            <person name="Drula E."/>
            <person name="Courty P.E."/>
            <person name="Chicoki N."/>
            <person name="Fauchery L."/>
            <person name="Kohler A."/>
            <person name="Kuo A."/>
            <person name="Labutti K."/>
            <person name="Pangilinan J."/>
            <person name="Lipzen A."/>
            <person name="Riley R."/>
            <person name="Andreopoulos W."/>
            <person name="He G."/>
            <person name="Johnson J."/>
            <person name="Barry K.W."/>
            <person name="Grigoriev I.V."/>
            <person name="Nagy L."/>
            <person name="Hibbett D."/>
            <person name="Henrissat B."/>
            <person name="Matheny P.B."/>
            <person name="Labbe J."/>
            <person name="Martin F."/>
        </authorList>
    </citation>
    <scope>NUCLEOTIDE SEQUENCE</scope>
    <source>
        <strain evidence="1">EC-137</strain>
    </source>
</reference>
<dbReference type="EMBL" id="MU273552">
    <property type="protein sequence ID" value="KAI0032243.1"/>
    <property type="molecule type" value="Genomic_DNA"/>
</dbReference>
<accession>A0ACB8QKJ8</accession>
<gene>
    <name evidence="1" type="ORF">K488DRAFT_38447</name>
</gene>
<reference evidence="1" key="2">
    <citation type="journal article" date="2022" name="New Phytol.">
        <title>Evolutionary transition to the ectomycorrhizal habit in the genomes of a hyperdiverse lineage of mushroom-forming fungi.</title>
        <authorList>
            <person name="Looney B."/>
            <person name="Miyauchi S."/>
            <person name="Morin E."/>
            <person name="Drula E."/>
            <person name="Courty P.E."/>
            <person name="Kohler A."/>
            <person name="Kuo A."/>
            <person name="LaButti K."/>
            <person name="Pangilinan J."/>
            <person name="Lipzen A."/>
            <person name="Riley R."/>
            <person name="Andreopoulos W."/>
            <person name="He G."/>
            <person name="Johnson J."/>
            <person name="Nolan M."/>
            <person name="Tritt A."/>
            <person name="Barry K.W."/>
            <person name="Grigoriev I.V."/>
            <person name="Nagy L.G."/>
            <person name="Hibbett D."/>
            <person name="Henrissat B."/>
            <person name="Matheny P.B."/>
            <person name="Labbe J."/>
            <person name="Martin F.M."/>
        </authorList>
    </citation>
    <scope>NUCLEOTIDE SEQUENCE</scope>
    <source>
        <strain evidence="1">EC-137</strain>
    </source>
</reference>
<name>A0ACB8QKJ8_9AGAM</name>
<evidence type="ECO:0000313" key="1">
    <source>
        <dbReference type="EMBL" id="KAI0032243.1"/>
    </source>
</evidence>
<dbReference type="Proteomes" id="UP000814128">
    <property type="component" value="Unassembled WGS sequence"/>
</dbReference>
<proteinExistence type="predicted"/>